<dbReference type="CDD" id="cd04714">
    <property type="entry name" value="BAH_BAHCC1"/>
    <property type="match status" value="1"/>
</dbReference>
<feature type="compositionally biased region" description="Polar residues" evidence="1">
    <location>
        <begin position="1562"/>
        <end position="1586"/>
    </location>
</feature>
<name>A0A8B7XHD5_ACAPL</name>
<feature type="compositionally biased region" description="Basic and acidic residues" evidence="1">
    <location>
        <begin position="954"/>
        <end position="974"/>
    </location>
</feature>
<feature type="compositionally biased region" description="Polar residues" evidence="1">
    <location>
        <begin position="1202"/>
        <end position="1217"/>
    </location>
</feature>
<proteinExistence type="predicted"/>
<feature type="compositionally biased region" description="Polar residues" evidence="1">
    <location>
        <begin position="588"/>
        <end position="601"/>
    </location>
</feature>
<feature type="compositionally biased region" description="Basic residues" evidence="1">
    <location>
        <begin position="1947"/>
        <end position="1956"/>
    </location>
</feature>
<evidence type="ECO:0000313" key="3">
    <source>
        <dbReference type="Proteomes" id="UP000694845"/>
    </source>
</evidence>
<feature type="region of interest" description="Disordered" evidence="1">
    <location>
        <begin position="161"/>
        <end position="373"/>
    </location>
</feature>
<evidence type="ECO:0000259" key="2">
    <source>
        <dbReference type="PROSITE" id="PS51038"/>
    </source>
</evidence>
<feature type="compositionally biased region" description="Basic and acidic residues" evidence="1">
    <location>
        <begin position="916"/>
        <end position="925"/>
    </location>
</feature>
<feature type="compositionally biased region" description="Polar residues" evidence="1">
    <location>
        <begin position="671"/>
        <end position="695"/>
    </location>
</feature>
<feature type="compositionally biased region" description="Polar residues" evidence="1">
    <location>
        <begin position="2895"/>
        <end position="2915"/>
    </location>
</feature>
<feature type="compositionally biased region" description="Basic and acidic residues" evidence="1">
    <location>
        <begin position="2001"/>
        <end position="2032"/>
    </location>
</feature>
<feature type="region of interest" description="Disordered" evidence="1">
    <location>
        <begin position="1919"/>
        <end position="1971"/>
    </location>
</feature>
<feature type="compositionally biased region" description="Basic residues" evidence="1">
    <location>
        <begin position="2298"/>
        <end position="2307"/>
    </location>
</feature>
<feature type="compositionally biased region" description="Basic and acidic residues" evidence="1">
    <location>
        <begin position="1625"/>
        <end position="1648"/>
    </location>
</feature>
<dbReference type="InterPro" id="IPR001025">
    <property type="entry name" value="BAH_dom"/>
</dbReference>
<feature type="region of interest" description="Disordered" evidence="1">
    <location>
        <begin position="1"/>
        <end position="31"/>
    </location>
</feature>
<feature type="compositionally biased region" description="Polar residues" evidence="1">
    <location>
        <begin position="477"/>
        <end position="486"/>
    </location>
</feature>
<feature type="compositionally biased region" description="Low complexity" evidence="1">
    <location>
        <begin position="2046"/>
        <end position="2061"/>
    </location>
</feature>
<feature type="compositionally biased region" description="Low complexity" evidence="1">
    <location>
        <begin position="2140"/>
        <end position="2154"/>
    </location>
</feature>
<feature type="compositionally biased region" description="Basic and acidic residues" evidence="1">
    <location>
        <begin position="2936"/>
        <end position="2946"/>
    </location>
</feature>
<feature type="compositionally biased region" description="Basic residues" evidence="1">
    <location>
        <begin position="2772"/>
        <end position="2787"/>
    </location>
</feature>
<feature type="compositionally biased region" description="Low complexity" evidence="1">
    <location>
        <begin position="2096"/>
        <end position="2111"/>
    </location>
</feature>
<protein>
    <submittedName>
        <fullName evidence="4">Trinucleotide repeat-containing gene 18 protein-like isoform X1</fullName>
    </submittedName>
</protein>
<feature type="compositionally biased region" description="Basic and acidic residues" evidence="1">
    <location>
        <begin position="721"/>
        <end position="733"/>
    </location>
</feature>
<feature type="region of interest" description="Disordered" evidence="1">
    <location>
        <begin position="887"/>
        <end position="974"/>
    </location>
</feature>
<feature type="compositionally biased region" description="Polar residues" evidence="1">
    <location>
        <begin position="200"/>
        <end position="209"/>
    </location>
</feature>
<dbReference type="InterPro" id="IPR048924">
    <property type="entry name" value="BAHCC1-like_Tudor"/>
</dbReference>
<feature type="compositionally biased region" description="Polar residues" evidence="1">
    <location>
        <begin position="1157"/>
        <end position="1176"/>
    </location>
</feature>
<dbReference type="KEGG" id="aplc:110973601"/>
<dbReference type="OrthoDB" id="6426227at2759"/>
<feature type="compositionally biased region" description="Low complexity" evidence="1">
    <location>
        <begin position="2071"/>
        <end position="2080"/>
    </location>
</feature>
<feature type="compositionally biased region" description="Basic residues" evidence="1">
    <location>
        <begin position="2817"/>
        <end position="2830"/>
    </location>
</feature>
<feature type="compositionally biased region" description="Basic residues" evidence="1">
    <location>
        <begin position="2839"/>
        <end position="2855"/>
    </location>
</feature>
<feature type="compositionally biased region" description="Basic and acidic residues" evidence="1">
    <location>
        <begin position="2284"/>
        <end position="2297"/>
    </location>
</feature>
<feature type="compositionally biased region" description="Basic and acidic residues" evidence="1">
    <location>
        <begin position="2382"/>
        <end position="2392"/>
    </location>
</feature>
<feature type="region of interest" description="Disordered" evidence="1">
    <location>
        <begin position="402"/>
        <end position="421"/>
    </location>
</feature>
<feature type="compositionally biased region" description="Basic and acidic residues" evidence="1">
    <location>
        <begin position="936"/>
        <end position="946"/>
    </location>
</feature>
<feature type="compositionally biased region" description="Basic and acidic residues" evidence="1">
    <location>
        <begin position="2737"/>
        <end position="2756"/>
    </location>
</feature>
<dbReference type="InterPro" id="IPR056841">
    <property type="entry name" value="TNRC18_BAHCC1-like_SH3"/>
</dbReference>
<dbReference type="InterPro" id="IPR043151">
    <property type="entry name" value="BAH_sf"/>
</dbReference>
<dbReference type="SMART" id="SM00439">
    <property type="entry name" value="BAH"/>
    <property type="match status" value="1"/>
</dbReference>
<feature type="compositionally biased region" description="Polar residues" evidence="1">
    <location>
        <begin position="1279"/>
        <end position="1288"/>
    </location>
</feature>
<dbReference type="GO" id="GO:0003682">
    <property type="term" value="F:chromatin binding"/>
    <property type="evidence" value="ECO:0007669"/>
    <property type="project" value="InterPro"/>
</dbReference>
<feature type="compositionally biased region" description="Basic residues" evidence="1">
    <location>
        <begin position="2795"/>
        <end position="2806"/>
    </location>
</feature>
<dbReference type="PROSITE" id="PS51038">
    <property type="entry name" value="BAH"/>
    <property type="match status" value="1"/>
</dbReference>
<feature type="compositionally biased region" description="Low complexity" evidence="1">
    <location>
        <begin position="1125"/>
        <end position="1134"/>
    </location>
</feature>
<dbReference type="Gene3D" id="2.30.30.490">
    <property type="match status" value="1"/>
</dbReference>
<feature type="compositionally biased region" description="Polar residues" evidence="1">
    <location>
        <begin position="439"/>
        <end position="448"/>
    </location>
</feature>
<feature type="region of interest" description="Disordered" evidence="1">
    <location>
        <begin position="548"/>
        <end position="737"/>
    </location>
</feature>
<feature type="compositionally biased region" description="Basic and acidic residues" evidence="1">
    <location>
        <begin position="290"/>
        <end position="299"/>
    </location>
</feature>
<feature type="compositionally biased region" description="Polar residues" evidence="1">
    <location>
        <begin position="2438"/>
        <end position="2449"/>
    </location>
</feature>
<reference evidence="4" key="1">
    <citation type="submission" date="2025-08" db="UniProtKB">
        <authorList>
            <consortium name="RefSeq"/>
        </authorList>
    </citation>
    <scope>IDENTIFICATION</scope>
</reference>
<dbReference type="RefSeq" id="XP_022080208.1">
    <property type="nucleotide sequence ID" value="XM_022224516.1"/>
</dbReference>
<feature type="region of interest" description="Disordered" evidence="1">
    <location>
        <begin position="1116"/>
        <end position="1319"/>
    </location>
</feature>
<feature type="compositionally biased region" description="Low complexity" evidence="1">
    <location>
        <begin position="497"/>
        <end position="517"/>
    </location>
</feature>
<feature type="compositionally biased region" description="Basic and acidic residues" evidence="1">
    <location>
        <begin position="1933"/>
        <end position="1946"/>
    </location>
</feature>
<dbReference type="Proteomes" id="UP000694845">
    <property type="component" value="Unplaced"/>
</dbReference>
<feature type="compositionally biased region" description="Polar residues" evidence="1">
    <location>
        <begin position="2985"/>
        <end position="2998"/>
    </location>
</feature>
<feature type="compositionally biased region" description="Basic and acidic residues" evidence="1">
    <location>
        <begin position="2197"/>
        <end position="2213"/>
    </location>
</feature>
<feature type="region of interest" description="Disordered" evidence="1">
    <location>
        <begin position="437"/>
        <end position="518"/>
    </location>
</feature>
<feature type="compositionally biased region" description="Basic and acidic residues" evidence="1">
    <location>
        <begin position="2807"/>
        <end position="2816"/>
    </location>
</feature>
<feature type="compositionally biased region" description="Basic and acidic residues" evidence="1">
    <location>
        <begin position="218"/>
        <end position="252"/>
    </location>
</feature>
<feature type="region of interest" description="Disordered" evidence="1">
    <location>
        <begin position="2245"/>
        <end position="2451"/>
    </location>
</feature>
<feature type="region of interest" description="Disordered" evidence="1">
    <location>
        <begin position="1466"/>
        <end position="1510"/>
    </location>
</feature>
<dbReference type="GeneID" id="110973601"/>
<organism evidence="3 4">
    <name type="scientific">Acanthaster planci</name>
    <name type="common">Crown-of-thorns starfish</name>
    <dbReference type="NCBI Taxonomy" id="133434"/>
    <lineage>
        <taxon>Eukaryota</taxon>
        <taxon>Metazoa</taxon>
        <taxon>Echinodermata</taxon>
        <taxon>Eleutherozoa</taxon>
        <taxon>Asterozoa</taxon>
        <taxon>Asteroidea</taxon>
        <taxon>Valvatacea</taxon>
        <taxon>Valvatida</taxon>
        <taxon>Acanthasteridae</taxon>
        <taxon>Acanthaster</taxon>
    </lineage>
</organism>
<feature type="compositionally biased region" description="Basic and acidic residues" evidence="1">
    <location>
        <begin position="899"/>
        <end position="908"/>
    </location>
</feature>
<feature type="compositionally biased region" description="Basic residues" evidence="1">
    <location>
        <begin position="2870"/>
        <end position="2886"/>
    </location>
</feature>
<feature type="region of interest" description="Disordered" evidence="1">
    <location>
        <begin position="829"/>
        <end position="855"/>
    </location>
</feature>
<dbReference type="Pfam" id="PF21744">
    <property type="entry name" value="BAHCC1-like_Tudor"/>
    <property type="match status" value="1"/>
</dbReference>
<feature type="region of interest" description="Disordered" evidence="1">
    <location>
        <begin position="2689"/>
        <end position="3003"/>
    </location>
</feature>
<evidence type="ECO:0000256" key="1">
    <source>
        <dbReference type="SAM" id="MobiDB-lite"/>
    </source>
</evidence>
<feature type="compositionally biased region" description="Basic and acidic residues" evidence="1">
    <location>
        <begin position="1079"/>
        <end position="1094"/>
    </location>
</feature>
<dbReference type="Pfam" id="PF24912">
    <property type="entry name" value="SH3_TNRC18"/>
    <property type="match status" value="1"/>
</dbReference>
<dbReference type="Pfam" id="PF01426">
    <property type="entry name" value="BAH"/>
    <property type="match status" value="1"/>
</dbReference>
<feature type="compositionally biased region" description="Low complexity" evidence="1">
    <location>
        <begin position="2856"/>
        <end position="2869"/>
    </location>
</feature>
<feature type="region of interest" description="Disordered" evidence="1">
    <location>
        <begin position="2468"/>
        <end position="2519"/>
    </location>
</feature>
<evidence type="ECO:0000313" key="4">
    <source>
        <dbReference type="RefSeq" id="XP_022080208.1"/>
    </source>
</evidence>
<gene>
    <name evidence="4" type="primary">LOC110973601</name>
</gene>
<feature type="compositionally biased region" description="Polar residues" evidence="1">
    <location>
        <begin position="2121"/>
        <end position="2135"/>
    </location>
</feature>
<feature type="compositionally biased region" description="Polar residues" evidence="1">
    <location>
        <begin position="1606"/>
        <end position="1624"/>
    </location>
</feature>
<feature type="compositionally biased region" description="Basic and acidic residues" evidence="1">
    <location>
        <begin position="260"/>
        <end position="280"/>
    </location>
</feature>
<dbReference type="PANTHER" id="PTHR12505:SF24">
    <property type="entry name" value="PROTEIN WINGED EYE"/>
    <property type="match status" value="1"/>
</dbReference>
<dbReference type="Gene3D" id="2.30.30.140">
    <property type="match status" value="1"/>
</dbReference>
<feature type="region of interest" description="Disordered" evidence="1">
    <location>
        <begin position="1418"/>
        <end position="1442"/>
    </location>
</feature>
<feature type="compositionally biased region" description="Basic and acidic residues" evidence="1">
    <location>
        <begin position="1466"/>
        <end position="1491"/>
    </location>
</feature>
<feature type="compositionally biased region" description="Low complexity" evidence="1">
    <location>
        <begin position="703"/>
        <end position="715"/>
    </location>
</feature>
<feature type="domain" description="BAH" evidence="2">
    <location>
        <begin position="3046"/>
        <end position="3169"/>
    </location>
</feature>
<feature type="compositionally biased region" description="Pro residues" evidence="1">
    <location>
        <begin position="11"/>
        <end position="24"/>
    </location>
</feature>
<feature type="compositionally biased region" description="Polar residues" evidence="1">
    <location>
        <begin position="829"/>
        <end position="848"/>
    </location>
</feature>
<feature type="compositionally biased region" description="Basic and acidic residues" evidence="1">
    <location>
        <begin position="1238"/>
        <end position="1258"/>
    </location>
</feature>
<dbReference type="InterPro" id="IPR052429">
    <property type="entry name" value="BAH_domain_protein"/>
</dbReference>
<feature type="compositionally biased region" description="Basic and acidic residues" evidence="1">
    <location>
        <begin position="2166"/>
        <end position="2177"/>
    </location>
</feature>
<accession>A0A8B7XHD5</accession>
<feature type="region of interest" description="Disordered" evidence="1">
    <location>
        <begin position="1050"/>
        <end position="1100"/>
    </location>
</feature>
<sequence length="3169" mass="339889">MEGRTGLPVSGAPPFPAPVPPPHGTVPAPAVSSDTVLSPVFADLPGGPNGAARTSTAVASSIASPGHANYQGKLFSSAVAALGGGSGFSYLGNYITPSSSDTFKQSGGVIAQPVTMNQFWLPNSEGYAGFVASSAHSYQPYFTTLSSLPGPGTQGLLAVSATAKSDGQRIPASHHTRNSDPWEGPPSKLSKTSPHALKESTLSPKTSTHPPAKLRHTSGSEDRKASKHDSSRSRNKERVTESNAVEEKKEPVLGRYSKMASKEKGNGCDVAPKQEQKLESDLTQDSPNKMTDKSPEPKQKVQNNPLALTVEVISREELPNVVSKCNGDSIQSSKKDSSKANPGLPTSSPKSKESSSEKRKKSSKRKDLSVDVNGNAVLSSIPAAAAEKKVLPQTSTVVCATSENSTPASSISETKHTSCSTHLSASADTLDITQAVRMDTSNGNSRSPTGADAVPLTASPPSSTMVPSSGKPSPPSNNFKVTSATSAPLLPASPVCSTHGTTDSSSSVSPSGAGCSGVNSVPTGSPGVMSASAAGDCIQRTCSSGDALTTGVDSSKIKSPVDAPTSQNSSGLSPPKGGPFGAGLAASDGNTLSPLGATSSGIHPAGGYPVNVSPKGMTMIGADSVAVNPSGAHLTGTNPKETSPVEANPTRDSPTRASLPGTCLSDIRTAEASSSGVSSLGPNPTGANLSGSSPTGAKPPQSSPSVTGSLSSPHSVISGDLSRESPVEKEKLPSPRSLVPTAAFNTCVTSSVSKPISFPAHASMPSPSSQSQPSYISHLPIYLHGTGHLSLEREVGRETPRDGSKVHATTFVPALGEFIPGPASSATVQVKESKAKTSANGKESSHGSAVNEKEKDKGCIKKEFAKVGTTLSTKEQIAALPKSDIGSEKTKVGTSHQDCGAKIKESMEVKSALTKGKSEKVDRHEKSKKTHSSSKSAHESRDHHLSPSDPPTNGKDRGNESSHRTASDSIHREACRTSDAAIISTTPNMHSYPHHMAGYSLPLGGMVPSSRDGGKLDASSTLYSADEQRRYLEWHMAAAKRGYCYEHPGVRVPGQEPPKLDPGMMHRTPHQPSFPSPRTDSRPELIPEHSRSRDFPPYTAPQESMLRSVLTAGIHQAHSDTQRTSPGSSSNSAAGGSGSSSKATKQSCETKTENRSKSTSHGSKTSLDSLGSQGRSTPGIKGSDGRNPPVGIAVAQKRQDSDSLSQGRPSTIATPRTDSPHVGSEEAEDRGARSRALHGVDRDSKHREHSPRSHREATDLLPPTKYHHHRYPGDLGSNLIVTGGTSLGHSPHHFDPTDGRMTPSHPAHLALPPPWLPRAPGPPHAPSLWLGHPFGLTTPPATPLHAAGEGASSHLQVPPAGFQVARDPATGQLVLVPQAPAVHSDSGVPPNLSMWPYLVPPHLQPHSHQLQQLVLNQPSFAPPLPHQSSHPLTHRPDQPLPNADYHLALQQHEALIQWYRQDEQRQREEQRRREQQSRKGSGEKVAGEKSGKSSSGVETKSDSHSEKQPVSQDVLNLKIPAHTPYLPGVPLPGQPPVPYVYPPQQVQYLYNHAGVFPAPAVSCSSSPRTESGASTASPKQTTTKSSIGADGSKNAKHDISLKTALKSISVQTSPSETPASMDSSSETKHPVSEETEDKDDKESHLRTEESEDQELIIVDVVNDDASDNPMIEGEKPTEENKNSIHTNSETEPAVFDTKPVEDLRTSRPSSVLQTPAEIPCDVNLDPTMTQKMITETVLPIAPLATPPLDTELPSQEGPAPMQEEAGKESLISNVLTTTQSFASRMEALDQDQLAAIEGIALLSEVADQKVFSICNADNDKTNAVPSCQTRDDSYLLDSRHQDNGTPLQGNTASALTAASGGTLQLITQSCPTSPTDFIFKRSASGDGVDSFATAGDILNPNEVEMTQRLAELHRKYQEKKRELDKLQRKKDKKDKGSRCLEQDRRRGPGRPRKRKISKEPHQQESGPCPIIKSSTAVLLEAAASLEENSPFLVPKKKKKKDREDKEKGRTEEKKKSSKKDKEAKASHCETSKSKKRKHKLKDDAQASSPASEDLSSPSGGKAKSKSKSKSKSSPSLSPSAKDSKQKSTAKSRKISLTDSASSDSLAKSGKSPKTTGLIRSPRSQNSSTEFDTDSGSIIWPSSSTASSSKTPTAKSKSKSSKKKTKDAKAKDSKKDGVKGQGSSDPTDDTTMEAIESVIRKSCDGQGNNDKEPIRSGPLEHSLHLYAEDDSDSPWETAMLDAKLKRNSAGHTPQKGLALLAGISSQELMKSTRPTKESKTTVGKDAGDGKTSDADSAKKKSGKAKKRSISPASSEQETSKKARKMSPVAVKKEKDFESPSKPPKATKPVKKKEKTPSDPTPKAAVVKQEKKDPEVKPFFNEEIWTRRRSERIFLSDISPGPSRDASPLAKSHDLTKSPRKTTQPARPKAQSESKAVEQGANNDHNSTANIGSVLDALKTDTLQIRKKLASMSAQEDEKDDTPRKTKKKLTKKRDQGKKSSSKQDSGTDAGRSKHNDDILDSSCSEAENLPLSNLLERQNPHPPRSCIINKDELQNGLRVLIPIDGLFYAGYVNAIQPPDVYGVILDGERGKRPHVFSQEQMLQETFVDVKPLSTRFVPEGTRVCAYWSQQFRCLYPGTVVKGTPNPNEDPNFVCVEFDDGDSGRIPVDHIRMLPHDFPIVEFEPIPAELQRKRRRRTSDTSCSTSNCKQETADNGEGPDAAGYDAAKAKTSPIKKKPKVTEHNKSASEQPEMDRIPESGEDDVFLPHPQKVQSKSKKSKSHDKSKKSSSKVDSKLKEKKKKKKRKRDERRQESGDHKSSKRSSSKSPRRSPARSPSRSPGKSKKKKRKEDRKKKSSSKLSSSNSDSSPKSKSSKKKSSSSSSSKRKSHRDDRHSSFCTVETETVYSTHPITGSQVLTEEESASETPTFDSGKGVWNKHRDTRDHSLDDWSSSESSKDSSSDSDETSSESLSSKDNAPLTPGHKSRSSCLPSTSKMTGSPSPSPSPCNAVAFLPARQLWNWFGKATQRRGAKGKARKVFYRAIMREKEIIRQGDAAVFLSTGRPHLPYIGRIESMWESWGGNMVVRVKWFYHPEETKGGRKSHDGKMALYQSLHVDENDVQTISHKCEVLSIDEYKRYTSGKKHKYTVDSEDVYYLAGTYDPTSGHITSVT</sequence>
<feature type="compositionally biased region" description="Basic and acidic residues" evidence="1">
    <location>
        <begin position="1672"/>
        <end position="1682"/>
    </location>
</feature>
<feature type="region of interest" description="Disordered" evidence="1">
    <location>
        <begin position="1984"/>
        <end position="2232"/>
    </location>
</feature>
<keyword evidence="3" id="KW-1185">Reference proteome</keyword>
<dbReference type="CDD" id="cd20469">
    <property type="entry name" value="Tudor_TNRC18"/>
    <property type="match status" value="1"/>
</dbReference>
<dbReference type="PANTHER" id="PTHR12505">
    <property type="entry name" value="PHD FINGER TRANSCRIPTION FACTOR"/>
    <property type="match status" value="1"/>
</dbReference>
<feature type="compositionally biased region" description="Basic residues" evidence="1">
    <location>
        <begin position="2155"/>
        <end position="2165"/>
    </location>
</feature>
<feature type="region of interest" description="Disordered" evidence="1">
    <location>
        <begin position="1560"/>
        <end position="1710"/>
    </location>
</feature>